<proteinExistence type="predicted"/>
<evidence type="ECO:0000256" key="3">
    <source>
        <dbReference type="ARBA" id="ARBA00022989"/>
    </source>
</evidence>
<keyword evidence="3 5" id="KW-1133">Transmembrane helix</keyword>
<dbReference type="CDD" id="cd18180">
    <property type="entry name" value="ATP-synt_Vo_Ao_c_NTPK_rpt2"/>
    <property type="match status" value="1"/>
</dbReference>
<dbReference type="GO" id="GO:0033177">
    <property type="term" value="C:proton-transporting two-sector ATPase complex, proton-transporting domain"/>
    <property type="evidence" value="ECO:0007669"/>
    <property type="project" value="InterPro"/>
</dbReference>
<accession>A0A7G9RXA5</accession>
<feature type="transmembrane region" description="Helical" evidence="5">
    <location>
        <begin position="57"/>
        <end position="78"/>
    </location>
</feature>
<evidence type="ECO:0000313" key="8">
    <source>
        <dbReference type="Proteomes" id="UP000515928"/>
    </source>
</evidence>
<feature type="transmembrane region" description="Helical" evidence="5">
    <location>
        <begin position="90"/>
        <end position="112"/>
    </location>
</feature>
<evidence type="ECO:0000259" key="6">
    <source>
        <dbReference type="Pfam" id="PF00137"/>
    </source>
</evidence>
<dbReference type="Pfam" id="PF00137">
    <property type="entry name" value="ATP-synt_C"/>
    <property type="match status" value="2"/>
</dbReference>
<dbReference type="Proteomes" id="UP000515928">
    <property type="component" value="Chromosome"/>
</dbReference>
<feature type="domain" description="V-ATPase proteolipid subunit C-like" evidence="6">
    <location>
        <begin position="95"/>
        <end position="153"/>
    </location>
</feature>
<comment type="subcellular location">
    <subcellularLocation>
        <location evidence="1">Membrane</location>
        <topology evidence="1">Multi-pass membrane protein</topology>
    </subcellularLocation>
</comment>
<evidence type="ECO:0000256" key="2">
    <source>
        <dbReference type="ARBA" id="ARBA00022692"/>
    </source>
</evidence>
<evidence type="ECO:0000313" key="7">
    <source>
        <dbReference type="EMBL" id="QNN60230.1"/>
    </source>
</evidence>
<evidence type="ECO:0000256" key="1">
    <source>
        <dbReference type="ARBA" id="ARBA00004141"/>
    </source>
</evidence>
<dbReference type="Gene3D" id="1.20.120.610">
    <property type="entry name" value="lithium bound rotor ring of v- atpase"/>
    <property type="match status" value="1"/>
</dbReference>
<dbReference type="AlphaFoldDB" id="A0A7G9RXA5"/>
<name>A0A7G9RXA5_9FIRM</name>
<dbReference type="SUPFAM" id="SSF81333">
    <property type="entry name" value="F1F0 ATP synthase subunit C"/>
    <property type="match status" value="2"/>
</dbReference>
<dbReference type="KEGG" id="eio:H9L01_07605"/>
<organism evidence="7 8">
    <name type="scientific">Erysipelothrix inopinata</name>
    <dbReference type="NCBI Taxonomy" id="225084"/>
    <lineage>
        <taxon>Bacteria</taxon>
        <taxon>Bacillati</taxon>
        <taxon>Bacillota</taxon>
        <taxon>Erysipelotrichia</taxon>
        <taxon>Erysipelotrichales</taxon>
        <taxon>Erysipelotrichaceae</taxon>
        <taxon>Erysipelothrix</taxon>
    </lineage>
</organism>
<keyword evidence="2 5" id="KW-0812">Transmembrane</keyword>
<protein>
    <submittedName>
        <fullName evidence="7">V-type ATP synthase subunit K</fullName>
    </submittedName>
</protein>
<dbReference type="InterPro" id="IPR035921">
    <property type="entry name" value="F/V-ATP_Csub_sf"/>
</dbReference>
<dbReference type="NCBIfam" id="NF005124">
    <property type="entry name" value="PRK06558.1"/>
    <property type="match status" value="1"/>
</dbReference>
<sequence>MTFMEYFLEYGGLVFAVLGMALVVAIPGYNSGKGVGMVGEACTGLIVDEPDKFGKSLLLQMMPASQGLYGFVIAIMTLSRLHVGMGLQEGFYILMGCLPMAIVGGPTAIAQARVAISGVHLLARNENEMTKNIIYAVMVETYALLAFVSSIIILSTVTF</sequence>
<dbReference type="CDD" id="cd18179">
    <property type="entry name" value="ATP-synt_Vo_Ao_c_NTPK_rpt1"/>
    <property type="match status" value="1"/>
</dbReference>
<keyword evidence="8" id="KW-1185">Reference proteome</keyword>
<feature type="transmembrane region" description="Helical" evidence="5">
    <location>
        <begin position="132"/>
        <end position="154"/>
    </location>
</feature>
<dbReference type="GO" id="GO:0015078">
    <property type="term" value="F:proton transmembrane transporter activity"/>
    <property type="evidence" value="ECO:0007669"/>
    <property type="project" value="InterPro"/>
</dbReference>
<gene>
    <name evidence="7" type="ORF">H9L01_07605</name>
</gene>
<reference evidence="7 8" key="1">
    <citation type="submission" date="2020-08" db="EMBL/GenBank/DDBJ databases">
        <title>Genome sequence of Erysipelothrix inopinata DSM 15511T.</title>
        <authorList>
            <person name="Hyun D.-W."/>
            <person name="Bae J.-W."/>
        </authorList>
    </citation>
    <scope>NUCLEOTIDE SEQUENCE [LARGE SCALE GENOMIC DNA]</scope>
    <source>
        <strain evidence="7 8">DSM 15511</strain>
    </source>
</reference>
<feature type="domain" description="V-ATPase proteolipid subunit C-like" evidence="6">
    <location>
        <begin position="18"/>
        <end position="76"/>
    </location>
</feature>
<evidence type="ECO:0000256" key="5">
    <source>
        <dbReference type="SAM" id="Phobius"/>
    </source>
</evidence>
<dbReference type="FunFam" id="1.20.120.610:FF:000005">
    <property type="entry name" value="V-type sodium ATPase subunit K"/>
    <property type="match status" value="1"/>
</dbReference>
<evidence type="ECO:0000256" key="4">
    <source>
        <dbReference type="ARBA" id="ARBA00023136"/>
    </source>
</evidence>
<keyword evidence="4 5" id="KW-0472">Membrane</keyword>
<feature type="transmembrane region" description="Helical" evidence="5">
    <location>
        <begin position="7"/>
        <end position="29"/>
    </location>
</feature>
<dbReference type="InterPro" id="IPR002379">
    <property type="entry name" value="ATPase_proteolipid_c-like_dom"/>
</dbReference>
<dbReference type="EMBL" id="CP060715">
    <property type="protein sequence ID" value="QNN60230.1"/>
    <property type="molecule type" value="Genomic_DNA"/>
</dbReference>
<dbReference type="RefSeq" id="WP_187533362.1">
    <property type="nucleotide sequence ID" value="NZ_CBCSHU010000018.1"/>
</dbReference>